<dbReference type="Proteomes" id="UP000078148">
    <property type="component" value="Chromosome"/>
</dbReference>
<dbReference type="KEGG" id="pbv:AR543_21500"/>
<dbReference type="Pfam" id="PF00248">
    <property type="entry name" value="Aldo_ket_red"/>
    <property type="match status" value="1"/>
</dbReference>
<feature type="domain" description="NADP-dependent oxidoreductase" evidence="1">
    <location>
        <begin position="15"/>
        <end position="292"/>
    </location>
</feature>
<dbReference type="SUPFAM" id="SSF51430">
    <property type="entry name" value="NAD(P)-linked oxidoreductase"/>
    <property type="match status" value="1"/>
</dbReference>
<dbReference type="PANTHER" id="PTHR43312">
    <property type="entry name" value="D-THREO-ALDOSE 1-DEHYDROGENASE"/>
    <property type="match status" value="1"/>
</dbReference>
<dbReference type="OrthoDB" id="9773828at2"/>
<sequence>MKQNKLGGTDLVVGEIGLGCMSLGTEESKAINLLHEALDMGVTLLDTADLYDEGRNEEIVGKAIKGRRSDVVLATKVGNRRIPGQDGWVWDASKEYILEAVKDSLRRLQTDYIDLYQLHGGTMDDNIDEAIEAFEQLKNEGLIRQYGISSIRPNVIREYVKRSHLVSVMSQYSILDRRPEEEVLPLLAENGVSAIVRGPVASGALADGREDKAQKGYLGIDGAEIMDLRRQLEPLCGSERSMSQLAIRYALSHPAVGTVIPGASSSEQLRHNVAAASSPALTEDEVRLIRSIRPANQYTQHR</sequence>
<dbReference type="InterPro" id="IPR020471">
    <property type="entry name" value="AKR"/>
</dbReference>
<name>A0A172ZKZ1_9BACL</name>
<dbReference type="AlphaFoldDB" id="A0A172ZKZ1"/>
<evidence type="ECO:0000313" key="3">
    <source>
        <dbReference type="Proteomes" id="UP000078148"/>
    </source>
</evidence>
<dbReference type="InterPro" id="IPR053135">
    <property type="entry name" value="AKR2_Oxidoreductase"/>
</dbReference>
<dbReference type="GO" id="GO:0016491">
    <property type="term" value="F:oxidoreductase activity"/>
    <property type="evidence" value="ECO:0007669"/>
    <property type="project" value="InterPro"/>
</dbReference>
<proteinExistence type="predicted"/>
<dbReference type="PRINTS" id="PR00069">
    <property type="entry name" value="ALDKETRDTASE"/>
</dbReference>
<dbReference type="InterPro" id="IPR023210">
    <property type="entry name" value="NADP_OxRdtase_dom"/>
</dbReference>
<reference evidence="2 3" key="2">
    <citation type="journal article" date="2016" name="Int. J. Syst. Evol. Microbiol.">
        <title>Paenibacillus bovis sp. nov., isolated from raw yak (Bos grunniens) milk.</title>
        <authorList>
            <person name="Gao C."/>
            <person name="Han J."/>
            <person name="Liu Z."/>
            <person name="Xu X."/>
            <person name="Hang F."/>
            <person name="Wu Z."/>
        </authorList>
    </citation>
    <scope>NUCLEOTIDE SEQUENCE [LARGE SCALE GENOMIC DNA]</scope>
    <source>
        <strain evidence="2 3">BD3526</strain>
    </source>
</reference>
<dbReference type="Gene3D" id="3.20.20.100">
    <property type="entry name" value="NADP-dependent oxidoreductase domain"/>
    <property type="match status" value="1"/>
</dbReference>
<accession>A0A172ZKZ1</accession>
<gene>
    <name evidence="2" type="ORF">AR543_21500</name>
</gene>
<dbReference type="CDD" id="cd19086">
    <property type="entry name" value="AKR_AKR11C1"/>
    <property type="match status" value="1"/>
</dbReference>
<dbReference type="InterPro" id="IPR036812">
    <property type="entry name" value="NAD(P)_OxRdtase_dom_sf"/>
</dbReference>
<dbReference type="STRING" id="1616788.AR543_21500"/>
<dbReference type="RefSeq" id="WP_060536385.1">
    <property type="nucleotide sequence ID" value="NZ_CP013023.1"/>
</dbReference>
<evidence type="ECO:0000259" key="1">
    <source>
        <dbReference type="Pfam" id="PF00248"/>
    </source>
</evidence>
<dbReference type="PANTHER" id="PTHR43312:SF1">
    <property type="entry name" value="NADP-DEPENDENT OXIDOREDUCTASE DOMAIN-CONTAINING PROTEIN"/>
    <property type="match status" value="1"/>
</dbReference>
<dbReference type="EMBL" id="CP013023">
    <property type="protein sequence ID" value="ANF98315.1"/>
    <property type="molecule type" value="Genomic_DNA"/>
</dbReference>
<evidence type="ECO:0000313" key="2">
    <source>
        <dbReference type="EMBL" id="ANF98315.1"/>
    </source>
</evidence>
<reference evidence="3" key="1">
    <citation type="submission" date="2015-10" db="EMBL/GenBank/DDBJ databases">
        <title>Genome of Paenibacillus bovis sp. nov.</title>
        <authorList>
            <person name="Wu Z."/>
            <person name="Gao C."/>
            <person name="Liu Z."/>
            <person name="Zheng H."/>
        </authorList>
    </citation>
    <scope>NUCLEOTIDE SEQUENCE [LARGE SCALE GENOMIC DNA]</scope>
    <source>
        <strain evidence="3">BD3526</strain>
    </source>
</reference>
<protein>
    <submittedName>
        <fullName evidence="2">Oxidoreductase</fullName>
    </submittedName>
</protein>
<organism evidence="2 3">
    <name type="scientific">Paenibacillus bovis</name>
    <dbReference type="NCBI Taxonomy" id="1616788"/>
    <lineage>
        <taxon>Bacteria</taxon>
        <taxon>Bacillati</taxon>
        <taxon>Bacillota</taxon>
        <taxon>Bacilli</taxon>
        <taxon>Bacillales</taxon>
        <taxon>Paenibacillaceae</taxon>
        <taxon>Paenibacillus</taxon>
    </lineage>
</organism>
<keyword evidence="3" id="KW-1185">Reference proteome</keyword>